<dbReference type="PANTHER" id="PTHR13211">
    <property type="entry name" value="TELOMERASE CAJAL BODY PROTEIN 1"/>
    <property type="match status" value="1"/>
</dbReference>
<dbReference type="PROSITE" id="PS50082">
    <property type="entry name" value="WD_REPEATS_2"/>
    <property type="match status" value="1"/>
</dbReference>
<dbReference type="eggNOG" id="KOG2919">
    <property type="taxonomic scope" value="Eukaryota"/>
</dbReference>
<keyword evidence="4" id="KW-1185">Reference proteome</keyword>
<dbReference type="InterPro" id="IPR051150">
    <property type="entry name" value="SWT21/TCAB1_mRNA_Telomere"/>
</dbReference>
<organism evidence="3 4">
    <name type="scientific">Spizellomyces punctatus (strain DAOM BR117)</name>
    <dbReference type="NCBI Taxonomy" id="645134"/>
    <lineage>
        <taxon>Eukaryota</taxon>
        <taxon>Fungi</taxon>
        <taxon>Fungi incertae sedis</taxon>
        <taxon>Chytridiomycota</taxon>
        <taxon>Chytridiomycota incertae sedis</taxon>
        <taxon>Chytridiomycetes</taxon>
        <taxon>Spizellomycetales</taxon>
        <taxon>Spizellomycetaceae</taxon>
        <taxon>Spizellomyces</taxon>
    </lineage>
</organism>
<dbReference type="OMA" id="IRTWILP"/>
<dbReference type="OrthoDB" id="239865at2759"/>
<dbReference type="FunCoup" id="A0A0L0HVH0">
    <property type="interactions" value="514"/>
</dbReference>
<name>A0A0L0HVH0_SPIPD</name>
<evidence type="ECO:0000313" key="4">
    <source>
        <dbReference type="Proteomes" id="UP000053201"/>
    </source>
</evidence>
<keyword evidence="1" id="KW-0853">WD repeat</keyword>
<feature type="region of interest" description="Disordered" evidence="2">
    <location>
        <begin position="1"/>
        <end position="24"/>
    </location>
</feature>
<protein>
    <submittedName>
        <fullName evidence="3">Uncharacterized protein</fullName>
    </submittedName>
</protein>
<sequence>MEDIEEPAEIVEPGEIAETGNLEEPMNDAPPMIYMYNYDFGRDPSLTISTGSALCGPVVLSTDDASAARQVNFCKGLKWSPDGTCLLSSTNDNILRLYEKSAEIVDSSTILGDTLTSAIAVKEAESIYDFCWYPFMTSADPSTCCFLTSVRDHPVHLWDAYTGQLRCSYAAHDHLDEVQAPTALAFNLDGTKLYCGFNNLIQIFETQRPGKDSERRPTTPTKRSREGQKGLISSIAFNPDRSGMYAAGSFSKNVGLYDERNDELLDLMKLGDGGGITQVQFSMDGCYLFSASRKSDEIQCWDIRNTGEIIARYQRKGDTNQRINFDLDPSGRYLSTGDQDGRILIYDLKTHELVKEFQGHRDTVSAAGFHPSLPLLASCSGQRRDLLSGQLVMDGDGIECIREDDGTCIPIDSRVCIWGLPYHYDTPMEESTLSGDS</sequence>
<proteinExistence type="predicted"/>
<dbReference type="Proteomes" id="UP000053201">
    <property type="component" value="Unassembled WGS sequence"/>
</dbReference>
<dbReference type="SMART" id="SM00320">
    <property type="entry name" value="WD40"/>
    <property type="match status" value="7"/>
</dbReference>
<dbReference type="InterPro" id="IPR036322">
    <property type="entry name" value="WD40_repeat_dom_sf"/>
</dbReference>
<dbReference type="STRING" id="645134.A0A0L0HVH0"/>
<dbReference type="Pfam" id="PF00400">
    <property type="entry name" value="WD40"/>
    <property type="match status" value="3"/>
</dbReference>
<feature type="compositionally biased region" description="Basic and acidic residues" evidence="2">
    <location>
        <begin position="208"/>
        <end position="228"/>
    </location>
</feature>
<gene>
    <name evidence="3" type="ORF">SPPG_00737</name>
</gene>
<feature type="region of interest" description="Disordered" evidence="2">
    <location>
        <begin position="207"/>
        <end position="230"/>
    </location>
</feature>
<dbReference type="Gene3D" id="2.130.10.10">
    <property type="entry name" value="YVTN repeat-like/Quinoprotein amine dehydrogenase"/>
    <property type="match status" value="1"/>
</dbReference>
<evidence type="ECO:0000256" key="2">
    <source>
        <dbReference type="SAM" id="MobiDB-lite"/>
    </source>
</evidence>
<evidence type="ECO:0000313" key="3">
    <source>
        <dbReference type="EMBL" id="KND05062.1"/>
    </source>
</evidence>
<dbReference type="RefSeq" id="XP_016613101.1">
    <property type="nucleotide sequence ID" value="XM_016749066.1"/>
</dbReference>
<dbReference type="GeneID" id="27684446"/>
<dbReference type="AlphaFoldDB" id="A0A0L0HVH0"/>
<feature type="repeat" description="WD" evidence="1">
    <location>
        <begin position="315"/>
        <end position="356"/>
    </location>
</feature>
<dbReference type="SUPFAM" id="SSF50978">
    <property type="entry name" value="WD40 repeat-like"/>
    <property type="match status" value="1"/>
</dbReference>
<evidence type="ECO:0000256" key="1">
    <source>
        <dbReference type="PROSITE-ProRule" id="PRU00221"/>
    </source>
</evidence>
<reference evidence="3 4" key="1">
    <citation type="submission" date="2009-08" db="EMBL/GenBank/DDBJ databases">
        <title>The Genome Sequence of Spizellomyces punctatus strain DAOM BR117.</title>
        <authorList>
            <consortium name="The Broad Institute Genome Sequencing Platform"/>
            <person name="Russ C."/>
            <person name="Cuomo C."/>
            <person name="Shea T."/>
            <person name="Young S.K."/>
            <person name="Zeng Q."/>
            <person name="Koehrsen M."/>
            <person name="Haas B."/>
            <person name="Borodovsky M."/>
            <person name="Guigo R."/>
            <person name="Alvarado L."/>
            <person name="Berlin A."/>
            <person name="Bochicchio J."/>
            <person name="Borenstein D."/>
            <person name="Chapman S."/>
            <person name="Chen Z."/>
            <person name="Engels R."/>
            <person name="Freedman E."/>
            <person name="Gellesch M."/>
            <person name="Goldberg J."/>
            <person name="Griggs A."/>
            <person name="Gujja S."/>
            <person name="Heiman D."/>
            <person name="Hepburn T."/>
            <person name="Howarth C."/>
            <person name="Jen D."/>
            <person name="Larson L."/>
            <person name="Lewis B."/>
            <person name="Mehta T."/>
            <person name="Park D."/>
            <person name="Pearson M."/>
            <person name="Roberts A."/>
            <person name="Saif S."/>
            <person name="Shenoy N."/>
            <person name="Sisk P."/>
            <person name="Stolte C."/>
            <person name="Sykes S."/>
            <person name="Thomson T."/>
            <person name="Walk T."/>
            <person name="White J."/>
            <person name="Yandava C."/>
            <person name="Burger G."/>
            <person name="Gray M.W."/>
            <person name="Holland P.W.H."/>
            <person name="King N."/>
            <person name="Lang F.B.F."/>
            <person name="Roger A.J."/>
            <person name="Ruiz-Trillo I."/>
            <person name="Lander E."/>
            <person name="Nusbaum C."/>
        </authorList>
    </citation>
    <scope>NUCLEOTIDE SEQUENCE [LARGE SCALE GENOMIC DNA]</scope>
    <source>
        <strain evidence="3 4">DAOM BR117</strain>
    </source>
</reference>
<dbReference type="EMBL" id="KQ257450">
    <property type="protein sequence ID" value="KND05062.1"/>
    <property type="molecule type" value="Genomic_DNA"/>
</dbReference>
<dbReference type="VEuPathDB" id="FungiDB:SPPG_00737"/>
<dbReference type="PANTHER" id="PTHR13211:SF0">
    <property type="entry name" value="TELOMERASE CAJAL BODY PROTEIN 1"/>
    <property type="match status" value="1"/>
</dbReference>
<dbReference type="InParanoid" id="A0A0L0HVH0"/>
<accession>A0A0L0HVH0</accession>
<dbReference type="InterPro" id="IPR001680">
    <property type="entry name" value="WD40_rpt"/>
</dbReference>
<dbReference type="InterPro" id="IPR015943">
    <property type="entry name" value="WD40/YVTN_repeat-like_dom_sf"/>
</dbReference>